<feature type="non-terminal residue" evidence="1">
    <location>
        <position position="1"/>
    </location>
</feature>
<dbReference type="Proteomes" id="UP000789396">
    <property type="component" value="Unassembled WGS sequence"/>
</dbReference>
<keyword evidence="2" id="KW-1185">Reference proteome</keyword>
<comment type="caution">
    <text evidence="1">The sequence shown here is derived from an EMBL/GenBank/DDBJ whole genome shotgun (WGS) entry which is preliminary data.</text>
</comment>
<evidence type="ECO:0000313" key="2">
    <source>
        <dbReference type="Proteomes" id="UP000789396"/>
    </source>
</evidence>
<evidence type="ECO:0000313" key="1">
    <source>
        <dbReference type="EMBL" id="CAG8560635.1"/>
    </source>
</evidence>
<organism evidence="1 2">
    <name type="scientific">Racocetra fulgida</name>
    <dbReference type="NCBI Taxonomy" id="60492"/>
    <lineage>
        <taxon>Eukaryota</taxon>
        <taxon>Fungi</taxon>
        <taxon>Fungi incertae sedis</taxon>
        <taxon>Mucoromycota</taxon>
        <taxon>Glomeromycotina</taxon>
        <taxon>Glomeromycetes</taxon>
        <taxon>Diversisporales</taxon>
        <taxon>Gigasporaceae</taxon>
        <taxon>Racocetra</taxon>
    </lineage>
</organism>
<dbReference type="OrthoDB" id="2407293at2759"/>
<sequence length="112" mass="12817">MGQPVRALKKSLRKEMSNLLNQIPPEKIEEEKNMEMVKLESLDDYLSLKLNKWVALALDSQILKDKDIPVTNNDQKPDFIISPYQDIDIQISIDEMLPVTGVDQKPDLILSP</sequence>
<accession>A0A9N9B9U3</accession>
<proteinExistence type="predicted"/>
<dbReference type="EMBL" id="CAJVPZ010005394">
    <property type="protein sequence ID" value="CAG8560635.1"/>
    <property type="molecule type" value="Genomic_DNA"/>
</dbReference>
<name>A0A9N9B9U3_9GLOM</name>
<reference evidence="1" key="1">
    <citation type="submission" date="2021-06" db="EMBL/GenBank/DDBJ databases">
        <authorList>
            <person name="Kallberg Y."/>
            <person name="Tangrot J."/>
            <person name="Rosling A."/>
        </authorList>
    </citation>
    <scope>NUCLEOTIDE SEQUENCE</scope>
    <source>
        <strain evidence="1">IN212</strain>
    </source>
</reference>
<protein>
    <submittedName>
        <fullName evidence="1">2130_t:CDS:1</fullName>
    </submittedName>
</protein>
<dbReference type="AlphaFoldDB" id="A0A9N9B9U3"/>
<gene>
    <name evidence="1" type="ORF">RFULGI_LOCUS5043</name>
</gene>